<dbReference type="RefSeq" id="WP_358349953.1">
    <property type="nucleotide sequence ID" value="NZ_JBEZFP010000010.1"/>
</dbReference>
<organism evidence="3 4">
    <name type="scientific">Streptodolium elevatio</name>
    <dbReference type="NCBI Taxonomy" id="3157996"/>
    <lineage>
        <taxon>Bacteria</taxon>
        <taxon>Bacillati</taxon>
        <taxon>Actinomycetota</taxon>
        <taxon>Actinomycetes</taxon>
        <taxon>Kitasatosporales</taxon>
        <taxon>Streptomycetaceae</taxon>
        <taxon>Streptodolium</taxon>
    </lineage>
</organism>
<feature type="transmembrane region" description="Helical" evidence="2">
    <location>
        <begin position="58"/>
        <end position="78"/>
    </location>
</feature>
<keyword evidence="2" id="KW-1133">Transmembrane helix</keyword>
<feature type="transmembrane region" description="Helical" evidence="2">
    <location>
        <begin position="116"/>
        <end position="134"/>
    </location>
</feature>
<keyword evidence="2" id="KW-0472">Membrane</keyword>
<evidence type="ECO:0000313" key="4">
    <source>
        <dbReference type="Proteomes" id="UP001551482"/>
    </source>
</evidence>
<feature type="transmembrane region" description="Helical" evidence="2">
    <location>
        <begin position="84"/>
        <end position="104"/>
    </location>
</feature>
<comment type="caution">
    <text evidence="3">The sequence shown here is derived from an EMBL/GenBank/DDBJ whole genome shotgun (WGS) entry which is preliminary data.</text>
</comment>
<protein>
    <submittedName>
        <fullName evidence="3">DUF4383 domain-containing protein</fullName>
    </submittedName>
</protein>
<sequence>MKLSEEMPVDHRLGQVYRFGAGFTGLVLLVFGALGFADQLSFFDTNGDKIAGLGTNGALSTISVVVGLVLVAGAVVGGNAASTVNIVVGTLFVLSGFVNLALLGKDANILAFRMPNVIFSFLVGLMVLTFGLYGRVSGGLPHDNPYWRARHPDVAAREEEARERARVAARARLAATTHEPPHGTGAPRTPGTAEWSASPAERARRGTLREPDTGAG</sequence>
<feature type="compositionally biased region" description="Basic and acidic residues" evidence="1">
    <location>
        <begin position="201"/>
        <end position="216"/>
    </location>
</feature>
<evidence type="ECO:0000313" key="3">
    <source>
        <dbReference type="EMBL" id="MEU8133078.1"/>
    </source>
</evidence>
<gene>
    <name evidence="3" type="ORF">AB0C36_06175</name>
</gene>
<evidence type="ECO:0000256" key="2">
    <source>
        <dbReference type="SAM" id="Phobius"/>
    </source>
</evidence>
<dbReference type="Pfam" id="PF14325">
    <property type="entry name" value="DUF4383"/>
    <property type="match status" value="1"/>
</dbReference>
<dbReference type="Proteomes" id="UP001551482">
    <property type="component" value="Unassembled WGS sequence"/>
</dbReference>
<feature type="transmembrane region" description="Helical" evidence="2">
    <location>
        <begin position="16"/>
        <end position="37"/>
    </location>
</feature>
<name>A0ABV3DBF2_9ACTN</name>
<keyword evidence="4" id="KW-1185">Reference proteome</keyword>
<evidence type="ECO:0000256" key="1">
    <source>
        <dbReference type="SAM" id="MobiDB-lite"/>
    </source>
</evidence>
<dbReference type="EMBL" id="JBEZFP010000010">
    <property type="protein sequence ID" value="MEU8133078.1"/>
    <property type="molecule type" value="Genomic_DNA"/>
</dbReference>
<reference evidence="3 4" key="1">
    <citation type="submission" date="2024-06" db="EMBL/GenBank/DDBJ databases">
        <title>The Natural Products Discovery Center: Release of the First 8490 Sequenced Strains for Exploring Actinobacteria Biosynthetic Diversity.</title>
        <authorList>
            <person name="Kalkreuter E."/>
            <person name="Kautsar S.A."/>
            <person name="Yang D."/>
            <person name="Bader C.D."/>
            <person name="Teijaro C.N."/>
            <person name="Fluegel L."/>
            <person name="Davis C.M."/>
            <person name="Simpson J.R."/>
            <person name="Lauterbach L."/>
            <person name="Steele A.D."/>
            <person name="Gui C."/>
            <person name="Meng S."/>
            <person name="Li G."/>
            <person name="Viehrig K."/>
            <person name="Ye F."/>
            <person name="Su P."/>
            <person name="Kiefer A.F."/>
            <person name="Nichols A."/>
            <person name="Cepeda A.J."/>
            <person name="Yan W."/>
            <person name="Fan B."/>
            <person name="Jiang Y."/>
            <person name="Adhikari A."/>
            <person name="Zheng C.-J."/>
            <person name="Schuster L."/>
            <person name="Cowan T.M."/>
            <person name="Smanski M.J."/>
            <person name="Chevrette M.G."/>
            <person name="De Carvalho L.P.S."/>
            <person name="Shen B."/>
        </authorList>
    </citation>
    <scope>NUCLEOTIDE SEQUENCE [LARGE SCALE GENOMIC DNA]</scope>
    <source>
        <strain evidence="3 4">NPDC048946</strain>
    </source>
</reference>
<feature type="region of interest" description="Disordered" evidence="1">
    <location>
        <begin position="166"/>
        <end position="216"/>
    </location>
</feature>
<proteinExistence type="predicted"/>
<keyword evidence="2" id="KW-0812">Transmembrane</keyword>
<accession>A0ABV3DBF2</accession>